<dbReference type="InterPro" id="IPR004245">
    <property type="entry name" value="DUF229"/>
</dbReference>
<gene>
    <name evidence="2" type="ORF">g.27801</name>
</gene>
<keyword evidence="1" id="KW-0472">Membrane</keyword>
<accession>A0A1B6F5X8</accession>
<reference evidence="2" key="1">
    <citation type="submission" date="2015-11" db="EMBL/GenBank/DDBJ databases">
        <title>De novo transcriptome assembly of four potential Pierce s Disease insect vectors from Arizona vineyards.</title>
        <authorList>
            <person name="Tassone E.E."/>
        </authorList>
    </citation>
    <scope>NUCLEOTIDE SEQUENCE</scope>
</reference>
<dbReference type="InterPro" id="IPR017850">
    <property type="entry name" value="Alkaline_phosphatase_core_sf"/>
</dbReference>
<dbReference type="AlphaFoldDB" id="A0A1B6F5X8"/>
<keyword evidence="1" id="KW-1133">Transmembrane helix</keyword>
<dbReference type="SUPFAM" id="SSF53649">
    <property type="entry name" value="Alkaline phosphatase-like"/>
    <property type="match status" value="1"/>
</dbReference>
<dbReference type="CDD" id="cd16021">
    <property type="entry name" value="ALP_like"/>
    <property type="match status" value="1"/>
</dbReference>
<dbReference type="PANTHER" id="PTHR10974">
    <property type="entry name" value="FI08016P-RELATED"/>
    <property type="match status" value="1"/>
</dbReference>
<dbReference type="PANTHER" id="PTHR10974:SF9">
    <property type="entry name" value="DUF229 DOMAIN CONTAINING PROTEIN-RELATED"/>
    <property type="match status" value="1"/>
</dbReference>
<protein>
    <submittedName>
        <fullName evidence="2">Uncharacterized protein</fullName>
    </submittedName>
</protein>
<dbReference type="FunFam" id="3.40.720.10:FF:000017">
    <property type="entry name" value="Predicted protein"/>
    <property type="match status" value="1"/>
</dbReference>
<evidence type="ECO:0000256" key="1">
    <source>
        <dbReference type="SAM" id="Phobius"/>
    </source>
</evidence>
<dbReference type="EMBL" id="GECZ01024184">
    <property type="protein sequence ID" value="JAS45585.1"/>
    <property type="molecule type" value="Transcribed_RNA"/>
</dbReference>
<sequence length="664" mass="77468">MLECLELRSRARPFLRLLLFMCVLTFLGVIYFFSYTSSVSYMKILHHTTNLETDFYNTVPETYPLDPSANQTDGSREGYLVWSPSCRIPDIDPWHESIRHFVSRLEPIVCSDLPPLSRVIGHTLQLIHANSHLYGGEKSFHCCYQEITRRDADKFYPKADDNFSVSKCIDFEDTVNLTSEQQFIMVKCASVTWFWFWEKNIYTNLHAVVSIRKDIKEKLQNNLTSDRQQMSVLIVGIDSISRLNLIRTMPKTVSLLQRMGWVEMKGYNKMDDNTFPNLMAILTGMNYTQVRKECMQTNNDPVDECPFIWKKFSEKGYITGYGEDDPTIGSFNYEKTGFFKTPTDYYLRPFMLAAEKNTILKDLDGLHVCLGPTLSTNHIYKYATDFATTFRNNLYFALFWMNSLSHSNLNTPSVLDLRTLKFLQDLIHNGVLNNTFVVFLSDHGMRFGKIRETYVGWLEERLPFIFMWMPEWYRKLYPKKYANFLDNRKKLTSPFDLHLTLQEVLYGEHDNGTQSCPNCVSMFDEVPWNRSCNDVGVTQHWCTCYEYRKLTTQDISVQSMARFTVGEINLLLEDGRDMLENNTQCATLRVKQVVSVRSKVYERKLGYHDYVILFETMPGQALFEATVRDSGQFKLLDTISRINSYGSQSKCMHNAFLRKYCFCV</sequence>
<evidence type="ECO:0000313" key="2">
    <source>
        <dbReference type="EMBL" id="JAS45585.1"/>
    </source>
</evidence>
<keyword evidence="1" id="KW-0812">Transmembrane</keyword>
<dbReference type="Gene3D" id="3.40.720.10">
    <property type="entry name" value="Alkaline Phosphatase, subunit A"/>
    <property type="match status" value="1"/>
</dbReference>
<dbReference type="GO" id="GO:0005615">
    <property type="term" value="C:extracellular space"/>
    <property type="evidence" value="ECO:0007669"/>
    <property type="project" value="TreeGrafter"/>
</dbReference>
<feature type="transmembrane region" description="Helical" evidence="1">
    <location>
        <begin position="14"/>
        <end position="33"/>
    </location>
</feature>
<dbReference type="Pfam" id="PF02995">
    <property type="entry name" value="DUF229"/>
    <property type="match status" value="1"/>
</dbReference>
<organism evidence="2">
    <name type="scientific">Cuerna arida</name>
    <dbReference type="NCBI Taxonomy" id="1464854"/>
    <lineage>
        <taxon>Eukaryota</taxon>
        <taxon>Metazoa</taxon>
        <taxon>Ecdysozoa</taxon>
        <taxon>Arthropoda</taxon>
        <taxon>Hexapoda</taxon>
        <taxon>Insecta</taxon>
        <taxon>Pterygota</taxon>
        <taxon>Neoptera</taxon>
        <taxon>Paraneoptera</taxon>
        <taxon>Hemiptera</taxon>
        <taxon>Auchenorrhyncha</taxon>
        <taxon>Membracoidea</taxon>
        <taxon>Cicadellidae</taxon>
        <taxon>Cicadellinae</taxon>
        <taxon>Proconiini</taxon>
        <taxon>Cuerna</taxon>
    </lineage>
</organism>
<proteinExistence type="predicted"/>
<name>A0A1B6F5X8_9HEMI</name>